<dbReference type="Proteomes" id="UP001519460">
    <property type="component" value="Unassembled WGS sequence"/>
</dbReference>
<dbReference type="AlphaFoldDB" id="A0ABD0K636"/>
<evidence type="ECO:0000313" key="1">
    <source>
        <dbReference type="EMBL" id="KAK7482333.1"/>
    </source>
</evidence>
<sequence>MVRRNGLQCVMGWAGVEGMGVGGCGGDGVSRMVTADRTEQSLSTAGRKVMRNVQFSKAALTTSRGTQKANHALHTTVFTCYGCVRSLSTVSKRD</sequence>
<evidence type="ECO:0000313" key="2">
    <source>
        <dbReference type="Proteomes" id="UP001519460"/>
    </source>
</evidence>
<keyword evidence="2" id="KW-1185">Reference proteome</keyword>
<comment type="caution">
    <text evidence="1">The sequence shown here is derived from an EMBL/GenBank/DDBJ whole genome shotgun (WGS) entry which is preliminary data.</text>
</comment>
<dbReference type="EMBL" id="JACVVK020000247">
    <property type="protein sequence ID" value="KAK7482333.1"/>
    <property type="molecule type" value="Genomic_DNA"/>
</dbReference>
<accession>A0ABD0K636</accession>
<reference evidence="1 2" key="1">
    <citation type="journal article" date="2023" name="Sci. Data">
        <title>Genome assembly of the Korean intertidal mud-creeper Batillaria attramentaria.</title>
        <authorList>
            <person name="Patra A.K."/>
            <person name="Ho P.T."/>
            <person name="Jun S."/>
            <person name="Lee S.J."/>
            <person name="Kim Y."/>
            <person name="Won Y.J."/>
        </authorList>
    </citation>
    <scope>NUCLEOTIDE SEQUENCE [LARGE SCALE GENOMIC DNA]</scope>
    <source>
        <strain evidence="1">Wonlab-2016</strain>
    </source>
</reference>
<protein>
    <submittedName>
        <fullName evidence="1">Uncharacterized protein</fullName>
    </submittedName>
</protein>
<organism evidence="1 2">
    <name type="scientific">Batillaria attramentaria</name>
    <dbReference type="NCBI Taxonomy" id="370345"/>
    <lineage>
        <taxon>Eukaryota</taxon>
        <taxon>Metazoa</taxon>
        <taxon>Spiralia</taxon>
        <taxon>Lophotrochozoa</taxon>
        <taxon>Mollusca</taxon>
        <taxon>Gastropoda</taxon>
        <taxon>Caenogastropoda</taxon>
        <taxon>Sorbeoconcha</taxon>
        <taxon>Cerithioidea</taxon>
        <taxon>Batillariidae</taxon>
        <taxon>Batillaria</taxon>
    </lineage>
</organism>
<name>A0ABD0K636_9CAEN</name>
<gene>
    <name evidence="1" type="ORF">BaRGS_00026461</name>
</gene>
<proteinExistence type="predicted"/>